<keyword evidence="10" id="KW-0521">NADP</keyword>
<evidence type="ECO:0000256" key="9">
    <source>
        <dbReference type="ARBA" id="ARBA00022827"/>
    </source>
</evidence>
<keyword evidence="12" id="KW-0520">NAD</keyword>
<evidence type="ECO:0000256" key="14">
    <source>
        <dbReference type="ARBA" id="ARBA00049433"/>
    </source>
</evidence>
<evidence type="ECO:0000256" key="8">
    <source>
        <dbReference type="ARBA" id="ARBA00022723"/>
    </source>
</evidence>
<evidence type="ECO:0000313" key="18">
    <source>
        <dbReference type="Proteomes" id="UP000095085"/>
    </source>
</evidence>
<keyword evidence="11" id="KW-0408">Iron</keyword>
<reference evidence="18" key="1">
    <citation type="submission" date="2016-05" db="EMBL/GenBank/DDBJ databases">
        <title>Comparative genomics of biotechnologically important yeasts.</title>
        <authorList>
            <consortium name="DOE Joint Genome Institute"/>
            <person name="Riley R."/>
            <person name="Haridas S."/>
            <person name="Wolfe K.H."/>
            <person name="Lopes M.R."/>
            <person name="Hittinger C.T."/>
            <person name="Goker M."/>
            <person name="Salamov A."/>
            <person name="Wisecaver J."/>
            <person name="Long T.M."/>
            <person name="Aerts A.L."/>
            <person name="Barry K."/>
            <person name="Choi C."/>
            <person name="Clum A."/>
            <person name="Coughlan A.Y."/>
            <person name="Deshpande S."/>
            <person name="Douglass A.P."/>
            <person name="Hanson S.J."/>
            <person name="Klenk H.-P."/>
            <person name="Labutti K."/>
            <person name="Lapidus A."/>
            <person name="Lindquist E."/>
            <person name="Lipzen A."/>
            <person name="Meier-Kolthoff J.P."/>
            <person name="Ohm R.A."/>
            <person name="Otillar R.P."/>
            <person name="Pangilinan J."/>
            <person name="Peng Y."/>
            <person name="Rokas A."/>
            <person name="Rosa C.A."/>
            <person name="Scheuner C."/>
            <person name="Sibirny A.A."/>
            <person name="Slot J.C."/>
            <person name="Stielow J.B."/>
            <person name="Sun H."/>
            <person name="Kurtzman C.P."/>
            <person name="Blackwell M."/>
            <person name="Grigoriev I.V."/>
            <person name="Jeffries T.W."/>
        </authorList>
    </citation>
    <scope>NUCLEOTIDE SEQUENCE [LARGE SCALE GENOMIC DNA]</scope>
    <source>
        <strain evidence="18">NRRL Y-1933</strain>
    </source>
</reference>
<dbReference type="Pfam" id="PF00970">
    <property type="entry name" value="FAD_binding_6"/>
    <property type="match status" value="1"/>
</dbReference>
<dbReference type="SUPFAM" id="SSF46458">
    <property type="entry name" value="Globin-like"/>
    <property type="match status" value="1"/>
</dbReference>
<dbReference type="GO" id="GO:0071949">
    <property type="term" value="F:FAD binding"/>
    <property type="evidence" value="ECO:0007669"/>
    <property type="project" value="TreeGrafter"/>
</dbReference>
<sequence length="399" mass="45394">MSPSIQQNSAPQIYSIQDLTESQKAFIKASVPILESSGELLTSKFYNKMLNNFPEVKPFFNETNQKNLKQPRILAFAVLNYAKNIDDLTPLLGFVHQIVVKHVGLQVKAEHYPIVGSCLLGTMKELLGEEIATPEFLKAWEIAYGNLAQILINAEFEQYQQQDWIGFKEFKVTSLIDESNNVKSVYFSPLEGKIALPKRGQYVCIRWTLPGDDVEKSREYSLSEFPKTNEYRISVRKLPDGKISNYVHNDLKIGDVLKVSPPAGQFTYQETDKDLILFVGGIGITPIISILEKALSSGKKVDMYYSNKTIESRPFTEYLKNLKKYKFNLNEYISNKSDGIVIDQAEFRPLESSDFDRMDLVNKDIYLLGPTSYMKFVQSELSKKGISNVFSEFFGPTEV</sequence>
<dbReference type="CDD" id="cd19754">
    <property type="entry name" value="FHb_fungal-globin"/>
    <property type="match status" value="1"/>
</dbReference>
<dbReference type="AlphaFoldDB" id="A0A1E4RBV0"/>
<evidence type="ECO:0000256" key="13">
    <source>
        <dbReference type="ARBA" id="ARBA00048649"/>
    </source>
</evidence>
<evidence type="ECO:0000256" key="11">
    <source>
        <dbReference type="ARBA" id="ARBA00023004"/>
    </source>
</evidence>
<dbReference type="FunFam" id="1.10.490.10:FF:000003">
    <property type="entry name" value="Flavohemoprotein"/>
    <property type="match status" value="1"/>
</dbReference>
<dbReference type="EMBL" id="KV454548">
    <property type="protein sequence ID" value="ODV64605.1"/>
    <property type="molecule type" value="Genomic_DNA"/>
</dbReference>
<dbReference type="GeneID" id="30994877"/>
<keyword evidence="18" id="KW-1185">Reference proteome</keyword>
<dbReference type="SUPFAM" id="SSF52343">
    <property type="entry name" value="Ferredoxin reductase-like, C-terminal NADP-linked domain"/>
    <property type="match status" value="1"/>
</dbReference>
<dbReference type="InterPro" id="IPR012292">
    <property type="entry name" value="Globin/Proto"/>
</dbReference>
<name>A0A1E4RBV0_9ASCO</name>
<evidence type="ECO:0000256" key="1">
    <source>
        <dbReference type="ARBA" id="ARBA00001970"/>
    </source>
</evidence>
<comment type="catalytic activity">
    <reaction evidence="13">
        <text>2 nitric oxide + NADH + 2 O2 = 2 nitrate + NAD(+) + H(+)</text>
        <dbReference type="Rhea" id="RHEA:19469"/>
        <dbReference type="ChEBI" id="CHEBI:15378"/>
        <dbReference type="ChEBI" id="CHEBI:15379"/>
        <dbReference type="ChEBI" id="CHEBI:16480"/>
        <dbReference type="ChEBI" id="CHEBI:17632"/>
        <dbReference type="ChEBI" id="CHEBI:57540"/>
        <dbReference type="ChEBI" id="CHEBI:57945"/>
        <dbReference type="EC" id="1.14.12.17"/>
    </reaction>
</comment>
<evidence type="ECO:0000256" key="5">
    <source>
        <dbReference type="ARBA" id="ARBA00022575"/>
    </source>
</evidence>
<dbReference type="Gene3D" id="2.40.30.10">
    <property type="entry name" value="Translation factors"/>
    <property type="match status" value="1"/>
</dbReference>
<dbReference type="RefSeq" id="XP_020073672.1">
    <property type="nucleotide sequence ID" value="XM_020220327.1"/>
</dbReference>
<dbReference type="InterPro" id="IPR008333">
    <property type="entry name" value="Cbr1-like_FAD-bd_dom"/>
</dbReference>
<evidence type="ECO:0000256" key="3">
    <source>
        <dbReference type="ARBA" id="ARBA00006401"/>
    </source>
</evidence>
<comment type="similarity">
    <text evidence="3">In the C-terminal section; belongs to the flavoprotein pyridine nucleotide cytochrome reductase family.</text>
</comment>
<dbReference type="PROSITE" id="PS01033">
    <property type="entry name" value="GLOBIN"/>
    <property type="match status" value="1"/>
</dbReference>
<dbReference type="OrthoDB" id="436496at2759"/>
<evidence type="ECO:0000259" key="15">
    <source>
        <dbReference type="PROSITE" id="PS01033"/>
    </source>
</evidence>
<dbReference type="SUPFAM" id="SSF63380">
    <property type="entry name" value="Riboflavin synthase domain-like"/>
    <property type="match status" value="1"/>
</dbReference>
<dbReference type="CDD" id="cd06184">
    <property type="entry name" value="flavohem_like_fad_nad_binding"/>
    <property type="match status" value="1"/>
</dbReference>
<dbReference type="InterPro" id="IPR000971">
    <property type="entry name" value="Globin"/>
</dbReference>
<dbReference type="InterPro" id="IPR017938">
    <property type="entry name" value="Riboflavin_synthase-like_b-brl"/>
</dbReference>
<keyword evidence="8" id="KW-0479">Metal-binding</keyword>
<dbReference type="InterPro" id="IPR017927">
    <property type="entry name" value="FAD-bd_FR_type"/>
</dbReference>
<comment type="catalytic activity">
    <reaction evidence="14">
        <text>2 nitric oxide + NADPH + 2 O2 = 2 nitrate + NADP(+) + H(+)</text>
        <dbReference type="Rhea" id="RHEA:19465"/>
        <dbReference type="ChEBI" id="CHEBI:15378"/>
        <dbReference type="ChEBI" id="CHEBI:15379"/>
        <dbReference type="ChEBI" id="CHEBI:16480"/>
        <dbReference type="ChEBI" id="CHEBI:17632"/>
        <dbReference type="ChEBI" id="CHEBI:57783"/>
        <dbReference type="ChEBI" id="CHEBI:58349"/>
        <dbReference type="EC" id="1.14.12.17"/>
    </reaction>
</comment>
<dbReference type="STRING" id="984485.A0A1E4RBV0"/>
<feature type="domain" description="FAD-binding FR-type" evidence="16">
    <location>
        <begin position="165"/>
        <end position="269"/>
    </location>
</feature>
<dbReference type="EC" id="1.14.12.17" evidence="4"/>
<keyword evidence="9" id="KW-0274">FAD</keyword>
<dbReference type="GO" id="GO:0008941">
    <property type="term" value="F:nitric oxide dioxygenase NAD(P)H activity"/>
    <property type="evidence" value="ECO:0007669"/>
    <property type="project" value="UniProtKB-EC"/>
</dbReference>
<evidence type="ECO:0000313" key="17">
    <source>
        <dbReference type="EMBL" id="ODV64605.1"/>
    </source>
</evidence>
<dbReference type="Pfam" id="PF00042">
    <property type="entry name" value="Globin"/>
    <property type="match status" value="1"/>
</dbReference>
<organism evidence="17 18">
    <name type="scientific">Hyphopichia burtonii NRRL Y-1933</name>
    <dbReference type="NCBI Taxonomy" id="984485"/>
    <lineage>
        <taxon>Eukaryota</taxon>
        <taxon>Fungi</taxon>
        <taxon>Dikarya</taxon>
        <taxon>Ascomycota</taxon>
        <taxon>Saccharomycotina</taxon>
        <taxon>Pichiomycetes</taxon>
        <taxon>Debaryomycetaceae</taxon>
        <taxon>Hyphopichia</taxon>
    </lineage>
</organism>
<dbReference type="Gene3D" id="1.10.490.10">
    <property type="entry name" value="Globins"/>
    <property type="match status" value="1"/>
</dbReference>
<dbReference type="GO" id="GO:0070458">
    <property type="term" value="P:cellular detoxification of nitrogen compound"/>
    <property type="evidence" value="ECO:0007669"/>
    <property type="project" value="EnsemblFungi"/>
</dbReference>
<dbReference type="GO" id="GO:0020037">
    <property type="term" value="F:heme binding"/>
    <property type="evidence" value="ECO:0007669"/>
    <property type="project" value="InterPro"/>
</dbReference>
<dbReference type="GO" id="GO:0046872">
    <property type="term" value="F:metal ion binding"/>
    <property type="evidence" value="ECO:0007669"/>
    <property type="project" value="UniProtKB-KW"/>
</dbReference>
<dbReference type="PROSITE" id="PS51384">
    <property type="entry name" value="FAD_FR"/>
    <property type="match status" value="1"/>
</dbReference>
<evidence type="ECO:0000256" key="4">
    <source>
        <dbReference type="ARBA" id="ARBA00012229"/>
    </source>
</evidence>
<evidence type="ECO:0000256" key="12">
    <source>
        <dbReference type="ARBA" id="ARBA00023027"/>
    </source>
</evidence>
<protein>
    <recommendedName>
        <fullName evidence="4">nitric oxide dioxygenase</fullName>
        <ecNumber evidence="4">1.14.12.17</ecNumber>
    </recommendedName>
</protein>
<keyword evidence="5" id="KW-0216">Detoxification</keyword>
<proteinExistence type="inferred from homology"/>
<evidence type="ECO:0000259" key="16">
    <source>
        <dbReference type="PROSITE" id="PS51384"/>
    </source>
</evidence>
<keyword evidence="6" id="KW-0349">Heme</keyword>
<comment type="cofactor">
    <cofactor evidence="2">
        <name>FAD</name>
        <dbReference type="ChEBI" id="CHEBI:57692"/>
    </cofactor>
</comment>
<feature type="domain" description="Globin" evidence="15">
    <location>
        <begin position="18"/>
        <end position="156"/>
    </location>
</feature>
<dbReference type="PRINTS" id="PR00409">
    <property type="entry name" value="PHDIOXRDTASE"/>
</dbReference>
<dbReference type="PANTHER" id="PTHR43396">
    <property type="entry name" value="FLAVOHEMOPROTEIN"/>
    <property type="match status" value="1"/>
</dbReference>
<comment type="cofactor">
    <cofactor evidence="1">
        <name>heme b</name>
        <dbReference type="ChEBI" id="CHEBI:60344"/>
    </cofactor>
</comment>
<dbReference type="PANTHER" id="PTHR43396:SF3">
    <property type="entry name" value="FLAVOHEMOPROTEIN"/>
    <property type="match status" value="1"/>
</dbReference>
<accession>A0A1E4RBV0</accession>
<gene>
    <name evidence="17" type="ORF">HYPBUDRAFT_151087</name>
</gene>
<dbReference type="GO" id="GO:0046210">
    <property type="term" value="P:nitric oxide catabolic process"/>
    <property type="evidence" value="ECO:0007669"/>
    <property type="project" value="TreeGrafter"/>
</dbReference>
<keyword evidence="7" id="KW-0285">Flavoprotein</keyword>
<dbReference type="GO" id="GO:0019825">
    <property type="term" value="F:oxygen binding"/>
    <property type="evidence" value="ECO:0007669"/>
    <property type="project" value="InterPro"/>
</dbReference>
<dbReference type="GO" id="GO:0071500">
    <property type="term" value="P:cellular response to nitrosative stress"/>
    <property type="evidence" value="ECO:0007669"/>
    <property type="project" value="EnsemblFungi"/>
</dbReference>
<evidence type="ECO:0000256" key="6">
    <source>
        <dbReference type="ARBA" id="ARBA00022617"/>
    </source>
</evidence>
<evidence type="ECO:0000256" key="2">
    <source>
        <dbReference type="ARBA" id="ARBA00001974"/>
    </source>
</evidence>
<dbReference type="Gene3D" id="3.40.50.80">
    <property type="entry name" value="Nucleotide-binding domain of ferredoxin-NADP reductase (FNR) module"/>
    <property type="match status" value="1"/>
</dbReference>
<dbReference type="InterPro" id="IPR039261">
    <property type="entry name" value="FNR_nucleotide-bd"/>
</dbReference>
<evidence type="ECO:0000256" key="7">
    <source>
        <dbReference type="ARBA" id="ARBA00022630"/>
    </source>
</evidence>
<dbReference type="Proteomes" id="UP000095085">
    <property type="component" value="Unassembled WGS sequence"/>
</dbReference>
<dbReference type="InterPro" id="IPR009050">
    <property type="entry name" value="Globin-like_sf"/>
</dbReference>
<evidence type="ECO:0000256" key="10">
    <source>
        <dbReference type="ARBA" id="ARBA00022857"/>
    </source>
</evidence>